<dbReference type="EMBL" id="JBHUDY010000001">
    <property type="protein sequence ID" value="MFD1611811.1"/>
    <property type="molecule type" value="Genomic_DNA"/>
</dbReference>
<keyword evidence="3" id="KW-1185">Reference proteome</keyword>
<keyword evidence="1" id="KW-0812">Transmembrane</keyword>
<sequence>MTSLYRIVWRWHFYAGLIVLPVLAWLAVTGGLYLYKPEIERVVYREWLARPSSRAMLPTDRIIAVVEDATRARVNQIAIPTDRSESWRLTIEDGSGRHTAFVDPGTGQVLGVSAREGGVMKLDRDLHSLVITGPVGNALIEIVAGWAIILVLTGLYLWWPRSGMPALALRGAPPNRLFWRDLHASGGALVGAVILFLAVTGMPWSVFWGKQVQATVAAQGLGRPKAPGPQPWEHSAHDRAGLPWALQAASEPHAHGMGNVGADRILAIAASRGLGAPLTLTRPMAMGAPYIVAATVDRSEDAHVLYVEPATGRVLQDARHADFGAGAKAIEWGIAVHQGQEYGEANCLVMLAGCVGALLLSLTAPVLWWKRRFAPPPASDDPSRTRGVAVIMLAIGAFYPLTGATMVAALVGDKLWARYVRAAA</sequence>
<evidence type="ECO:0000256" key="1">
    <source>
        <dbReference type="SAM" id="Phobius"/>
    </source>
</evidence>
<evidence type="ECO:0000313" key="2">
    <source>
        <dbReference type="EMBL" id="MFD1611811.1"/>
    </source>
</evidence>
<feature type="transmembrane region" description="Helical" evidence="1">
    <location>
        <begin position="138"/>
        <end position="159"/>
    </location>
</feature>
<reference evidence="3" key="1">
    <citation type="journal article" date="2019" name="Int. J. Syst. Evol. Microbiol.">
        <title>The Global Catalogue of Microorganisms (GCM) 10K type strain sequencing project: providing services to taxonomists for standard genome sequencing and annotation.</title>
        <authorList>
            <consortium name="The Broad Institute Genomics Platform"/>
            <consortium name="The Broad Institute Genome Sequencing Center for Infectious Disease"/>
            <person name="Wu L."/>
            <person name="Ma J."/>
        </authorList>
    </citation>
    <scope>NUCLEOTIDE SEQUENCE [LARGE SCALE GENOMIC DNA]</scope>
    <source>
        <strain evidence="3">CGMCC 1.16275</strain>
    </source>
</reference>
<keyword evidence="1" id="KW-1133">Transmembrane helix</keyword>
<feature type="transmembrane region" description="Helical" evidence="1">
    <location>
        <begin position="388"/>
        <end position="411"/>
    </location>
</feature>
<feature type="transmembrane region" description="Helical" evidence="1">
    <location>
        <begin position="347"/>
        <end position="368"/>
    </location>
</feature>
<comment type="caution">
    <text evidence="2">The sequence shown here is derived from an EMBL/GenBank/DDBJ whole genome shotgun (WGS) entry which is preliminary data.</text>
</comment>
<keyword evidence="1" id="KW-0472">Membrane</keyword>
<dbReference type="InterPro" id="IPR005625">
    <property type="entry name" value="PepSY-ass_TM"/>
</dbReference>
<dbReference type="Proteomes" id="UP001597115">
    <property type="component" value="Unassembled WGS sequence"/>
</dbReference>
<feature type="transmembrane region" description="Helical" evidence="1">
    <location>
        <begin position="182"/>
        <end position="204"/>
    </location>
</feature>
<evidence type="ECO:0000313" key="3">
    <source>
        <dbReference type="Proteomes" id="UP001597115"/>
    </source>
</evidence>
<dbReference type="PANTHER" id="PTHR34219">
    <property type="entry name" value="IRON-REGULATED INNER MEMBRANE PROTEIN-RELATED"/>
    <property type="match status" value="1"/>
</dbReference>
<dbReference type="RefSeq" id="WP_380888387.1">
    <property type="nucleotide sequence ID" value="NZ_JBHUDY010000001.1"/>
</dbReference>
<dbReference type="Pfam" id="PF03929">
    <property type="entry name" value="PepSY_TM"/>
    <property type="match status" value="1"/>
</dbReference>
<accession>A0ABW4I333</accession>
<dbReference type="PANTHER" id="PTHR34219:SF1">
    <property type="entry name" value="PEPSY DOMAIN-CONTAINING PROTEIN"/>
    <property type="match status" value="1"/>
</dbReference>
<protein>
    <submittedName>
        <fullName evidence="2">PepSY-associated TM helix domain-containing protein</fullName>
    </submittedName>
</protein>
<gene>
    <name evidence="2" type="ORF">ACFSCW_08360</name>
</gene>
<organism evidence="2 3">
    <name type="scientific">Sphingomonas tabacisoli</name>
    <dbReference type="NCBI Taxonomy" id="2249466"/>
    <lineage>
        <taxon>Bacteria</taxon>
        <taxon>Pseudomonadati</taxon>
        <taxon>Pseudomonadota</taxon>
        <taxon>Alphaproteobacteria</taxon>
        <taxon>Sphingomonadales</taxon>
        <taxon>Sphingomonadaceae</taxon>
        <taxon>Sphingomonas</taxon>
    </lineage>
</organism>
<name>A0ABW4I333_9SPHN</name>
<feature type="transmembrane region" description="Helical" evidence="1">
    <location>
        <begin position="12"/>
        <end position="35"/>
    </location>
</feature>
<proteinExistence type="predicted"/>